<accession>A0A4S4ZJP4</accession>
<reference evidence="4 5" key="4">
    <citation type="submission" date="2019-10" db="EMBL/GenBank/DDBJ databases">
        <title>Comparative genomic analysis of antimicrobial resistant Escherichia coli of diverse origin.</title>
        <authorList>
            <person name="Ghatak S."/>
            <person name="Milton A.P."/>
            <person name="Rhetso K."/>
            <person name="Purkait D."/>
            <person name="Das S."/>
            <person name="Puro K.-U."/>
            <person name="Shakuntala I."/>
            <person name="Sen A."/>
            <person name="Sanjukta R."/>
            <person name="Priya G.B."/>
            <person name="Mawlong M."/>
            <person name="Lyngdoh V."/>
            <person name="Rynghang J."/>
            <person name="Mawphlang B.L."/>
        </authorList>
    </citation>
    <scope>NUCLEOTIDE SEQUENCE [LARGE SCALE GENOMIC DNA]</scope>
    <source>
        <strain evidence="4 5">SE161</strain>
    </source>
</reference>
<dbReference type="Proteomes" id="UP000533482">
    <property type="component" value="Unassembled WGS sequence"/>
</dbReference>
<evidence type="ECO:0000256" key="1">
    <source>
        <dbReference type="SAM" id="MobiDB-lite"/>
    </source>
</evidence>
<reference evidence="3" key="1">
    <citation type="journal article" date="2018" name="Genome Biol.">
        <title>SKESA: strategic k-mer extension for scrupulous assemblies.</title>
        <authorList>
            <person name="Souvorov A."/>
            <person name="Agarwala R."/>
            <person name="Lipman D.J."/>
        </authorList>
    </citation>
    <scope>NUCLEOTIDE SEQUENCE [LARGE SCALE GENOMIC DNA]</scope>
    <source>
        <strain evidence="3">EC00618</strain>
    </source>
</reference>
<evidence type="ECO:0000313" key="6">
    <source>
        <dbReference type="Proteomes" id="UP000533482"/>
    </source>
</evidence>
<protein>
    <submittedName>
        <fullName evidence="2">Uncharacterized protein</fullName>
    </submittedName>
</protein>
<name>A0A4S4ZJP4_ECOLX</name>
<organism evidence="2 6">
    <name type="scientific">Escherichia coli</name>
    <dbReference type="NCBI Taxonomy" id="562"/>
    <lineage>
        <taxon>Bacteria</taxon>
        <taxon>Pseudomonadati</taxon>
        <taxon>Pseudomonadota</taxon>
        <taxon>Gammaproteobacteria</taxon>
        <taxon>Enterobacterales</taxon>
        <taxon>Enterobacteriaceae</taxon>
        <taxon>Escherichia</taxon>
    </lineage>
</organism>
<dbReference type="EMBL" id="DABGYN010000046">
    <property type="protein sequence ID" value="HAJ0836304.1"/>
    <property type="molecule type" value="Genomic_DNA"/>
</dbReference>
<feature type="region of interest" description="Disordered" evidence="1">
    <location>
        <begin position="29"/>
        <end position="78"/>
    </location>
</feature>
<dbReference type="RefSeq" id="WP_136511987.1">
    <property type="nucleotide sequence ID" value="NZ_AP021935.1"/>
</dbReference>
<evidence type="ECO:0000313" key="4">
    <source>
        <dbReference type="EMBL" id="MTE91966.1"/>
    </source>
</evidence>
<dbReference type="Proteomes" id="UP000486847">
    <property type="component" value="Unassembled WGS sequence"/>
</dbReference>
<dbReference type="EMBL" id="AASOHJ010000052">
    <property type="protein sequence ID" value="EFE8676147.1"/>
    <property type="molecule type" value="Genomic_DNA"/>
</dbReference>
<evidence type="ECO:0000313" key="3">
    <source>
        <dbReference type="EMBL" id="HAJ0836304.1"/>
    </source>
</evidence>
<sequence>MTLGALLALCKSFSMQKSTVLCANAAKRVKKQQTEKKDQKSTCAKNWDPYNAPPLRRQRETLHKMVVTTKRKNPEIQG</sequence>
<gene>
    <name evidence="2" type="ORF">F7N46_24125</name>
    <name evidence="4" type="ORF">F9B07_24800</name>
    <name evidence="3" type="ORF">HL563_21665</name>
</gene>
<evidence type="ECO:0000313" key="2">
    <source>
        <dbReference type="EMBL" id="EFE8676147.1"/>
    </source>
</evidence>
<dbReference type="EMBL" id="WCEW01000049">
    <property type="protein sequence ID" value="MTE91966.1"/>
    <property type="molecule type" value="Genomic_DNA"/>
</dbReference>
<proteinExistence type="predicted"/>
<evidence type="ECO:0000313" key="5">
    <source>
        <dbReference type="Proteomes" id="UP000486847"/>
    </source>
</evidence>
<reference evidence="3" key="2">
    <citation type="submission" date="2019-09" db="EMBL/GenBank/DDBJ databases">
        <authorList>
            <consortium name="NCBI Pathogen Detection Project"/>
        </authorList>
    </citation>
    <scope>NUCLEOTIDE SEQUENCE</scope>
    <source>
        <strain evidence="3">EC00618</strain>
    </source>
</reference>
<dbReference type="AlphaFoldDB" id="A0A4S4ZJP4"/>
<comment type="caution">
    <text evidence="2">The sequence shown here is derived from an EMBL/GenBank/DDBJ whole genome shotgun (WGS) entry which is preliminary data.</text>
</comment>
<reference evidence="2 6" key="3">
    <citation type="submission" date="2019-09" db="EMBL/GenBank/DDBJ databases">
        <authorList>
            <consortium name="NARMS: The National Antimicrobial Resistance Monitoring System"/>
        </authorList>
    </citation>
    <scope>NUCLEOTIDE SEQUENCE [LARGE SCALE GENOMIC DNA]</scope>
    <source>
        <strain evidence="2 6">FSIS11923834</strain>
    </source>
</reference>